<keyword evidence="2" id="KW-1134">Transmembrane beta strand</keyword>
<dbReference type="EMBL" id="AP027370">
    <property type="protein sequence ID" value="BDY12154.1"/>
    <property type="molecule type" value="Genomic_DNA"/>
</dbReference>
<reference evidence="6 7" key="1">
    <citation type="submission" date="2023-03" db="EMBL/GenBank/DDBJ databases">
        <title>Description of Hydrogenimonas sp. ISO32.</title>
        <authorList>
            <person name="Mino S."/>
            <person name="Fukazawa S."/>
            <person name="Sawabe T."/>
        </authorList>
    </citation>
    <scope>NUCLEOTIDE SEQUENCE [LARGE SCALE GENOMIC DNA]</scope>
    <source>
        <strain evidence="6 7">ISO32</strain>
    </source>
</reference>
<keyword evidence="3" id="KW-0812">Transmembrane</keyword>
<evidence type="ECO:0000256" key="4">
    <source>
        <dbReference type="ARBA" id="ARBA00023136"/>
    </source>
</evidence>
<name>A0ABN6WSV7_9BACT</name>
<evidence type="ECO:0000256" key="5">
    <source>
        <dbReference type="ARBA" id="ARBA00023237"/>
    </source>
</evidence>
<evidence type="ECO:0000313" key="6">
    <source>
        <dbReference type="EMBL" id="BDY12154.1"/>
    </source>
</evidence>
<keyword evidence="4" id="KW-0472">Membrane</keyword>
<dbReference type="PANTHER" id="PTHR30026:SF20">
    <property type="entry name" value="OUTER MEMBRANE PROTEIN TOLC"/>
    <property type="match status" value="1"/>
</dbReference>
<proteinExistence type="predicted"/>
<keyword evidence="7" id="KW-1185">Reference proteome</keyword>
<comment type="subcellular location">
    <subcellularLocation>
        <location evidence="1">Cell outer membrane</location>
    </subcellularLocation>
</comment>
<protein>
    <recommendedName>
        <fullName evidence="8">Outer membrane efflux protein</fullName>
    </recommendedName>
</protein>
<keyword evidence="5" id="KW-0998">Cell outer membrane</keyword>
<organism evidence="6 7">
    <name type="scientific">Hydrogenimonas cancrithermarum</name>
    <dbReference type="NCBI Taxonomy" id="2993563"/>
    <lineage>
        <taxon>Bacteria</taxon>
        <taxon>Pseudomonadati</taxon>
        <taxon>Campylobacterota</taxon>
        <taxon>Epsilonproteobacteria</taxon>
        <taxon>Campylobacterales</taxon>
        <taxon>Hydrogenimonadaceae</taxon>
        <taxon>Hydrogenimonas</taxon>
    </lineage>
</organism>
<dbReference type="Proteomes" id="UP001321445">
    <property type="component" value="Chromosome"/>
</dbReference>
<evidence type="ECO:0000313" key="7">
    <source>
        <dbReference type="Proteomes" id="UP001321445"/>
    </source>
</evidence>
<sequence length="426" mass="48887">MDGTNAPFSSPAGAHGVETRLFEVILKPSKVVVALFTASLLYAGEADALLSTLKQKTLQLKREKNSADSGQLEYSWINPITVSYGYSRSDQFDRIQTNRSLSVGVDQPIFKSGGIWYAVKYARATRKVGDLSIEAERRTLIKQVVATLFNFKKNAYQIEKQKLLIENDRIDIERKKERFLSGDLDSGFLDQAILKKNQDTMTLYTLQDSRAQLQMTFKNLSDLDPERVKLPRFSLMDKETFLKNNIDLARVREEIVQKDYFNTMTWTRYMLTLSVQGNYVKPYENTSVFGGSLPNALDPYYSYGFRISIPLDVTSYHTIQSTRADYLRAKISFSDKRREADNSYVAALKRLDVIDRMIGLAKDDEKLYASLVESTKEQVDAGEMTVYDLQTMENSRMIRQLDQKIFDLDKQLVLLDLYEKSYEAVQ</sequence>
<dbReference type="Gene3D" id="1.20.1600.10">
    <property type="entry name" value="Outer membrane efflux proteins (OEP)"/>
    <property type="match status" value="1"/>
</dbReference>
<gene>
    <name evidence="6" type="ORF">HCR_04660</name>
</gene>
<accession>A0ABN6WSV7</accession>
<evidence type="ECO:0000256" key="1">
    <source>
        <dbReference type="ARBA" id="ARBA00004442"/>
    </source>
</evidence>
<dbReference type="PANTHER" id="PTHR30026">
    <property type="entry name" value="OUTER MEMBRANE PROTEIN TOLC"/>
    <property type="match status" value="1"/>
</dbReference>
<evidence type="ECO:0008006" key="8">
    <source>
        <dbReference type="Google" id="ProtNLM"/>
    </source>
</evidence>
<dbReference type="SUPFAM" id="SSF56954">
    <property type="entry name" value="Outer membrane efflux proteins (OEP)"/>
    <property type="match status" value="1"/>
</dbReference>
<evidence type="ECO:0000256" key="2">
    <source>
        <dbReference type="ARBA" id="ARBA00022452"/>
    </source>
</evidence>
<dbReference type="InterPro" id="IPR051906">
    <property type="entry name" value="TolC-like"/>
</dbReference>
<evidence type="ECO:0000256" key="3">
    <source>
        <dbReference type="ARBA" id="ARBA00022692"/>
    </source>
</evidence>